<reference evidence="11" key="1">
    <citation type="submission" date="2023-07" db="EMBL/GenBank/DDBJ databases">
        <title>A chromosome-level genome assembly of Lolium multiflorum.</title>
        <authorList>
            <person name="Chen Y."/>
            <person name="Copetti D."/>
            <person name="Kolliker R."/>
            <person name="Studer B."/>
        </authorList>
    </citation>
    <scope>NUCLEOTIDE SEQUENCE</scope>
    <source>
        <strain evidence="11">02402/16</strain>
        <tissue evidence="11">Leaf</tissue>
    </source>
</reference>
<evidence type="ECO:0000256" key="9">
    <source>
        <dbReference type="ARBA" id="ARBA00023242"/>
    </source>
</evidence>
<evidence type="ECO:0000256" key="6">
    <source>
        <dbReference type="ARBA" id="ARBA00023125"/>
    </source>
</evidence>
<keyword evidence="8" id="KW-0804">Transcription</keyword>
<dbReference type="GO" id="GO:0003677">
    <property type="term" value="F:DNA binding"/>
    <property type="evidence" value="ECO:0007669"/>
    <property type="project" value="UniProtKB-KW"/>
</dbReference>
<dbReference type="PANTHER" id="PTHR46125">
    <property type="entry name" value="GATA TRANSCRIPTION FACTOR 28"/>
    <property type="match status" value="1"/>
</dbReference>
<evidence type="ECO:0000256" key="3">
    <source>
        <dbReference type="ARBA" id="ARBA00022771"/>
    </source>
</evidence>
<proteinExistence type="predicted"/>
<name>A0AAD8SCZ6_LOLMU</name>
<dbReference type="PANTHER" id="PTHR46125:SF23">
    <property type="entry name" value="OS11G0572901 PROTEIN"/>
    <property type="match status" value="1"/>
</dbReference>
<feature type="domain" description="Tify" evidence="10">
    <location>
        <begin position="13"/>
        <end position="48"/>
    </location>
</feature>
<dbReference type="AlphaFoldDB" id="A0AAD8SCZ6"/>
<dbReference type="EMBL" id="JAUUTY010000004">
    <property type="protein sequence ID" value="KAK1648675.1"/>
    <property type="molecule type" value="Genomic_DNA"/>
</dbReference>
<dbReference type="InterPro" id="IPR010399">
    <property type="entry name" value="Tify_dom"/>
</dbReference>
<dbReference type="PROSITE" id="PS51320">
    <property type="entry name" value="TIFY"/>
    <property type="match status" value="1"/>
</dbReference>
<organism evidence="11 12">
    <name type="scientific">Lolium multiflorum</name>
    <name type="common">Italian ryegrass</name>
    <name type="synonym">Lolium perenne subsp. multiflorum</name>
    <dbReference type="NCBI Taxonomy" id="4521"/>
    <lineage>
        <taxon>Eukaryota</taxon>
        <taxon>Viridiplantae</taxon>
        <taxon>Streptophyta</taxon>
        <taxon>Embryophyta</taxon>
        <taxon>Tracheophyta</taxon>
        <taxon>Spermatophyta</taxon>
        <taxon>Magnoliopsida</taxon>
        <taxon>Liliopsida</taxon>
        <taxon>Poales</taxon>
        <taxon>Poaceae</taxon>
        <taxon>BOP clade</taxon>
        <taxon>Pooideae</taxon>
        <taxon>Poodae</taxon>
        <taxon>Poeae</taxon>
        <taxon>Poeae Chloroplast Group 2 (Poeae type)</taxon>
        <taxon>Loliodinae</taxon>
        <taxon>Loliinae</taxon>
        <taxon>Lolium</taxon>
    </lineage>
</organism>
<evidence type="ECO:0000256" key="8">
    <source>
        <dbReference type="ARBA" id="ARBA00023163"/>
    </source>
</evidence>
<gene>
    <name evidence="11" type="ORF">QYE76_066480</name>
</gene>
<evidence type="ECO:0000256" key="5">
    <source>
        <dbReference type="ARBA" id="ARBA00023015"/>
    </source>
</evidence>
<keyword evidence="2" id="KW-0479">Metal-binding</keyword>
<protein>
    <recommendedName>
        <fullName evidence="10">Tify domain-containing protein</fullName>
    </recommendedName>
</protein>
<comment type="caution">
    <text evidence="11">The sequence shown here is derived from an EMBL/GenBank/DDBJ whole genome shotgun (WGS) entry which is preliminary data.</text>
</comment>
<evidence type="ECO:0000256" key="1">
    <source>
        <dbReference type="ARBA" id="ARBA00004123"/>
    </source>
</evidence>
<evidence type="ECO:0000313" key="11">
    <source>
        <dbReference type="EMBL" id="KAK1648675.1"/>
    </source>
</evidence>
<keyword evidence="7" id="KW-0010">Activator</keyword>
<keyword evidence="4" id="KW-0862">Zinc</keyword>
<accession>A0AAD8SCZ6</accession>
<evidence type="ECO:0000259" key="10">
    <source>
        <dbReference type="PROSITE" id="PS51320"/>
    </source>
</evidence>
<evidence type="ECO:0000256" key="4">
    <source>
        <dbReference type="ARBA" id="ARBA00022833"/>
    </source>
</evidence>
<keyword evidence="5" id="KW-0805">Transcription regulation</keyword>
<keyword evidence="12" id="KW-1185">Reference proteome</keyword>
<dbReference type="InterPro" id="IPR045280">
    <property type="entry name" value="TIFY-like"/>
</dbReference>
<dbReference type="Pfam" id="PF06203">
    <property type="entry name" value="CCT"/>
    <property type="match status" value="1"/>
</dbReference>
<evidence type="ECO:0000256" key="7">
    <source>
        <dbReference type="ARBA" id="ARBA00023159"/>
    </source>
</evidence>
<sequence>MEDQLPQAVAAETQVGEEKLVMGYDGRRFEFDSVQPHKVETILSLLHGQEPAAPAESARPPYLTYLVPPIVVPPDFDRTAALMRYQAKRRRKSLRAVVKADYSCRRDVALRMERTRGRFVPSVKSPGSEPLTL</sequence>
<evidence type="ECO:0000256" key="2">
    <source>
        <dbReference type="ARBA" id="ARBA00022723"/>
    </source>
</evidence>
<dbReference type="GO" id="GO:0006355">
    <property type="term" value="P:regulation of DNA-templated transcription"/>
    <property type="evidence" value="ECO:0007669"/>
    <property type="project" value="InterPro"/>
</dbReference>
<dbReference type="GO" id="GO:0005634">
    <property type="term" value="C:nucleus"/>
    <property type="evidence" value="ECO:0007669"/>
    <property type="project" value="UniProtKB-SubCell"/>
</dbReference>
<dbReference type="GO" id="GO:0008270">
    <property type="term" value="F:zinc ion binding"/>
    <property type="evidence" value="ECO:0007669"/>
    <property type="project" value="UniProtKB-KW"/>
</dbReference>
<dbReference type="InterPro" id="IPR010402">
    <property type="entry name" value="CCT_domain"/>
</dbReference>
<dbReference type="Proteomes" id="UP001231189">
    <property type="component" value="Unassembled WGS sequence"/>
</dbReference>
<comment type="subcellular location">
    <subcellularLocation>
        <location evidence="1">Nucleus</location>
    </subcellularLocation>
</comment>
<keyword evidence="6" id="KW-0238">DNA-binding</keyword>
<keyword evidence="3" id="KW-0863">Zinc-finger</keyword>
<keyword evidence="9" id="KW-0539">Nucleus</keyword>
<evidence type="ECO:0000313" key="12">
    <source>
        <dbReference type="Proteomes" id="UP001231189"/>
    </source>
</evidence>